<organism evidence="2">
    <name type="scientific">marine sediment metagenome</name>
    <dbReference type="NCBI Taxonomy" id="412755"/>
    <lineage>
        <taxon>unclassified sequences</taxon>
        <taxon>metagenomes</taxon>
        <taxon>ecological metagenomes</taxon>
    </lineage>
</organism>
<dbReference type="AlphaFoldDB" id="X1DGB7"/>
<reference evidence="2" key="1">
    <citation type="journal article" date="2014" name="Front. Microbiol.">
        <title>High frequency of phylogenetically diverse reductive dehalogenase-homologous genes in deep subseafloor sedimentary metagenomes.</title>
        <authorList>
            <person name="Kawai M."/>
            <person name="Futagami T."/>
            <person name="Toyoda A."/>
            <person name="Takaki Y."/>
            <person name="Nishi S."/>
            <person name="Hori S."/>
            <person name="Arai W."/>
            <person name="Tsubouchi T."/>
            <person name="Morono Y."/>
            <person name="Uchiyama I."/>
            <person name="Ito T."/>
            <person name="Fujiyama A."/>
            <person name="Inagaki F."/>
            <person name="Takami H."/>
        </authorList>
    </citation>
    <scope>NUCLEOTIDE SEQUENCE</scope>
    <source>
        <strain evidence="2">Expedition CK06-06</strain>
    </source>
</reference>
<gene>
    <name evidence="2" type="ORF">S03H2_04298</name>
</gene>
<proteinExistence type="predicted"/>
<feature type="non-terminal residue" evidence="2">
    <location>
        <position position="98"/>
    </location>
</feature>
<protein>
    <submittedName>
        <fullName evidence="2">Uncharacterized protein</fullName>
    </submittedName>
</protein>
<accession>X1DGB7</accession>
<evidence type="ECO:0000256" key="1">
    <source>
        <dbReference type="SAM" id="MobiDB-lite"/>
    </source>
</evidence>
<dbReference type="EMBL" id="BARU01001690">
    <property type="protein sequence ID" value="GAH19906.1"/>
    <property type="molecule type" value="Genomic_DNA"/>
</dbReference>
<comment type="caution">
    <text evidence="2">The sequence shown here is derived from an EMBL/GenBank/DDBJ whole genome shotgun (WGS) entry which is preliminary data.</text>
</comment>
<evidence type="ECO:0000313" key="2">
    <source>
        <dbReference type="EMBL" id="GAH19906.1"/>
    </source>
</evidence>
<feature type="region of interest" description="Disordered" evidence="1">
    <location>
        <begin position="15"/>
        <end position="36"/>
    </location>
</feature>
<sequence length="98" mass="11091">MEQVKTAQELGLGKPKVGYRWDAGSTPPGDEEPGRWAVRRDPRAWVVLFHSFEGTEYIIQTFSPTEEGERAAKIMAVKLVKMAREVAQTTRGMRLNNE</sequence>
<name>X1DGB7_9ZZZZ</name>